<dbReference type="GeneID" id="83627516"/>
<dbReference type="RefSeq" id="WP_238305933.1">
    <property type="nucleotide sequence ID" value="NZ_BRXE01000002.1"/>
</dbReference>
<dbReference type="Proteomes" id="UP001064782">
    <property type="component" value="Unassembled WGS sequence"/>
</dbReference>
<dbReference type="EMBL" id="BRZI01000001">
    <property type="protein sequence ID" value="GLD28169.1"/>
    <property type="molecule type" value="Genomic_DNA"/>
</dbReference>
<accession>A0A9P3UUX7</accession>
<comment type="caution">
    <text evidence="3">The sequence shown here is derived from an EMBL/GenBank/DDBJ whole genome shotgun (WGS) entry which is preliminary data.</text>
</comment>
<keyword evidence="4" id="KW-1185">Reference proteome</keyword>
<name>A0A9P3UUX7_9MYCO</name>
<keyword evidence="1" id="KW-0732">Signal</keyword>
<feature type="signal peptide" evidence="1">
    <location>
        <begin position="1"/>
        <end position="33"/>
    </location>
</feature>
<evidence type="ECO:0000256" key="1">
    <source>
        <dbReference type="SAM" id="SignalP"/>
    </source>
</evidence>
<gene>
    <name evidence="3" type="ORF">Mkiyose1413_00520</name>
    <name evidence="2" type="ORF">SRL2020028_04900</name>
</gene>
<proteinExistence type="predicted"/>
<dbReference type="Proteomes" id="UP001165663">
    <property type="component" value="Unassembled WGS sequence"/>
</dbReference>
<dbReference type="AlphaFoldDB" id="A0A9P3UUX7"/>
<feature type="chain" id="PRO_5040339869" evidence="1">
    <location>
        <begin position="34"/>
        <end position="78"/>
    </location>
</feature>
<evidence type="ECO:0000313" key="4">
    <source>
        <dbReference type="Proteomes" id="UP001064782"/>
    </source>
</evidence>
<reference evidence="3" key="1">
    <citation type="submission" date="2022-08" db="EMBL/GenBank/DDBJ databases">
        <title>Mycobacterium kiyosense sp. nov., scotochromogenic slow-glowing species isolated from respiratory specimens.</title>
        <authorList>
            <person name="Fukano H."/>
            <person name="Kazumi Y."/>
            <person name="Sakagami N."/>
            <person name="Ato M."/>
            <person name="Mitarai S."/>
            <person name="Hoshino Y."/>
        </authorList>
    </citation>
    <scope>NUCLEOTIDE SEQUENCE</scope>
    <source>
        <strain evidence="3">1413</strain>
        <strain evidence="2">SRL2020-028</strain>
    </source>
</reference>
<dbReference type="EMBL" id="BRXE01000002">
    <property type="protein sequence ID" value="GLB81234.1"/>
    <property type="molecule type" value="Genomic_DNA"/>
</dbReference>
<protein>
    <submittedName>
        <fullName evidence="3">Uncharacterized protein</fullName>
    </submittedName>
</protein>
<sequence>MSRAEEAIIIALKMGLAGVLGTLLMLFAPAAQADPPGPGVPCQADACQPPRPTWNPDHQRGVLGCIRGACIPKPNGYS</sequence>
<evidence type="ECO:0000313" key="3">
    <source>
        <dbReference type="EMBL" id="GLD28169.1"/>
    </source>
</evidence>
<evidence type="ECO:0000313" key="2">
    <source>
        <dbReference type="EMBL" id="GLB81234.1"/>
    </source>
</evidence>
<organism evidence="3 4">
    <name type="scientific">Mycobacterium kiyosense</name>
    <dbReference type="NCBI Taxonomy" id="2871094"/>
    <lineage>
        <taxon>Bacteria</taxon>
        <taxon>Bacillati</taxon>
        <taxon>Actinomycetota</taxon>
        <taxon>Actinomycetes</taxon>
        <taxon>Mycobacteriales</taxon>
        <taxon>Mycobacteriaceae</taxon>
        <taxon>Mycobacterium</taxon>
    </lineage>
</organism>